<dbReference type="AlphaFoldDB" id="A0AA40BQU2"/>
<gene>
    <name evidence="1" type="ORF">B0T18DRAFT_422604</name>
</gene>
<proteinExistence type="predicted"/>
<comment type="caution">
    <text evidence="1">The sequence shown here is derived from an EMBL/GenBank/DDBJ whole genome shotgun (WGS) entry which is preliminary data.</text>
</comment>
<evidence type="ECO:0000313" key="1">
    <source>
        <dbReference type="EMBL" id="KAK0738691.1"/>
    </source>
</evidence>
<sequence length="54" mass="5922">MLVAMALSTAVAHTATPMLVDIRGASASAGITEMVLLGWRRVRLMGWWDLFMES</sequence>
<name>A0AA40BQU2_9PEZI</name>
<accession>A0AA40BQU2</accession>
<reference evidence="1" key="1">
    <citation type="submission" date="2023-06" db="EMBL/GenBank/DDBJ databases">
        <title>Genome-scale phylogeny and comparative genomics of the fungal order Sordariales.</title>
        <authorList>
            <consortium name="Lawrence Berkeley National Laboratory"/>
            <person name="Hensen N."/>
            <person name="Bonometti L."/>
            <person name="Westerberg I."/>
            <person name="Brannstrom I.O."/>
            <person name="Guillou S."/>
            <person name="Cros-Aarteil S."/>
            <person name="Calhoun S."/>
            <person name="Haridas S."/>
            <person name="Kuo A."/>
            <person name="Mondo S."/>
            <person name="Pangilinan J."/>
            <person name="Riley R."/>
            <person name="LaButti K."/>
            <person name="Andreopoulos B."/>
            <person name="Lipzen A."/>
            <person name="Chen C."/>
            <person name="Yanf M."/>
            <person name="Daum C."/>
            <person name="Ng V."/>
            <person name="Clum A."/>
            <person name="Steindorff A."/>
            <person name="Ohm R."/>
            <person name="Martin F."/>
            <person name="Silar P."/>
            <person name="Natvig D."/>
            <person name="Lalanne C."/>
            <person name="Gautier V."/>
            <person name="Ament-velasquez S.L."/>
            <person name="Kruys A."/>
            <person name="Hutchinson M.I."/>
            <person name="Powell A.J."/>
            <person name="Barry K."/>
            <person name="Miller A.N."/>
            <person name="Grigoriev I.V."/>
            <person name="Debuchy R."/>
            <person name="Gladieux P."/>
            <person name="Thoren M.H."/>
            <person name="Johannesson H."/>
        </authorList>
    </citation>
    <scope>NUCLEOTIDE SEQUENCE</scope>
    <source>
        <strain evidence="1">SMH3187-1</strain>
    </source>
</reference>
<organism evidence="1 2">
    <name type="scientific">Schizothecium vesticola</name>
    <dbReference type="NCBI Taxonomy" id="314040"/>
    <lineage>
        <taxon>Eukaryota</taxon>
        <taxon>Fungi</taxon>
        <taxon>Dikarya</taxon>
        <taxon>Ascomycota</taxon>
        <taxon>Pezizomycotina</taxon>
        <taxon>Sordariomycetes</taxon>
        <taxon>Sordariomycetidae</taxon>
        <taxon>Sordariales</taxon>
        <taxon>Schizotheciaceae</taxon>
        <taxon>Schizothecium</taxon>
    </lineage>
</organism>
<keyword evidence="2" id="KW-1185">Reference proteome</keyword>
<dbReference type="Proteomes" id="UP001172155">
    <property type="component" value="Unassembled WGS sequence"/>
</dbReference>
<protein>
    <submittedName>
        <fullName evidence="1">Uncharacterized protein</fullName>
    </submittedName>
</protein>
<evidence type="ECO:0000313" key="2">
    <source>
        <dbReference type="Proteomes" id="UP001172155"/>
    </source>
</evidence>
<dbReference type="EMBL" id="JAUKUD010000007">
    <property type="protein sequence ID" value="KAK0738691.1"/>
    <property type="molecule type" value="Genomic_DNA"/>
</dbReference>